<protein>
    <submittedName>
        <fullName evidence="2">Uncharacterized protein</fullName>
    </submittedName>
</protein>
<feature type="compositionally biased region" description="Polar residues" evidence="1">
    <location>
        <begin position="174"/>
        <end position="193"/>
    </location>
</feature>
<feature type="region of interest" description="Disordered" evidence="1">
    <location>
        <begin position="151"/>
        <end position="198"/>
    </location>
</feature>
<reference evidence="2 3" key="1">
    <citation type="journal article" date="2015" name="Sci. Rep.">
        <title>Chromosome-level genome map provides insights into diverse defense mechanisms in the medicinal fungus Ganoderma sinense.</title>
        <authorList>
            <person name="Zhu Y."/>
            <person name="Xu J."/>
            <person name="Sun C."/>
            <person name="Zhou S."/>
            <person name="Xu H."/>
            <person name="Nelson D.R."/>
            <person name="Qian J."/>
            <person name="Song J."/>
            <person name="Luo H."/>
            <person name="Xiang L."/>
            <person name="Li Y."/>
            <person name="Xu Z."/>
            <person name="Ji A."/>
            <person name="Wang L."/>
            <person name="Lu S."/>
            <person name="Hayward A."/>
            <person name="Sun W."/>
            <person name="Li X."/>
            <person name="Schwartz D.C."/>
            <person name="Wang Y."/>
            <person name="Chen S."/>
        </authorList>
    </citation>
    <scope>NUCLEOTIDE SEQUENCE [LARGE SCALE GENOMIC DNA]</scope>
    <source>
        <strain evidence="2 3">ZZ0214-1</strain>
    </source>
</reference>
<gene>
    <name evidence="2" type="ORF">GSI_13384</name>
</gene>
<name>A0A2G8RVI3_9APHY</name>
<keyword evidence="3" id="KW-1185">Reference proteome</keyword>
<dbReference type="AlphaFoldDB" id="A0A2G8RVI3"/>
<dbReference type="OrthoDB" id="10507587at2759"/>
<dbReference type="Proteomes" id="UP000230002">
    <property type="component" value="Unassembled WGS sequence"/>
</dbReference>
<evidence type="ECO:0000313" key="2">
    <source>
        <dbReference type="EMBL" id="PIL25494.1"/>
    </source>
</evidence>
<comment type="caution">
    <text evidence="2">The sequence shown here is derived from an EMBL/GenBank/DDBJ whole genome shotgun (WGS) entry which is preliminary data.</text>
</comment>
<dbReference type="EMBL" id="AYKW01000056">
    <property type="protein sequence ID" value="PIL25494.1"/>
    <property type="molecule type" value="Genomic_DNA"/>
</dbReference>
<accession>A0A2G8RVI3</accession>
<evidence type="ECO:0000313" key="3">
    <source>
        <dbReference type="Proteomes" id="UP000230002"/>
    </source>
</evidence>
<proteinExistence type="predicted"/>
<organism evidence="2 3">
    <name type="scientific">Ganoderma sinense ZZ0214-1</name>
    <dbReference type="NCBI Taxonomy" id="1077348"/>
    <lineage>
        <taxon>Eukaryota</taxon>
        <taxon>Fungi</taxon>
        <taxon>Dikarya</taxon>
        <taxon>Basidiomycota</taxon>
        <taxon>Agaricomycotina</taxon>
        <taxon>Agaricomycetes</taxon>
        <taxon>Polyporales</taxon>
        <taxon>Polyporaceae</taxon>
        <taxon>Ganoderma</taxon>
    </lineage>
</organism>
<evidence type="ECO:0000256" key="1">
    <source>
        <dbReference type="SAM" id="MobiDB-lite"/>
    </source>
</evidence>
<sequence>MNEGRLEVPHEVEFYQLPEGTEIQVRPTPLACSYKKLDGRWVPTESDLAAYQPLVGDDFPLGSIAIDPDGIGYVKGFASCPQHWAGPSLGTAQCLCMRSICWLRVGRVSHSAVQGPLSQGSNVSGYQSSASGQNVVLDAVVPRQDFRSRFSDPGLGLPNPLPGESHPQGPYLATDNSYDYSTGDSNRNPSYNETPGVEEPSLITQGFSEDVHQVFNDLQLSGDPAIEQSHSSDALGDNLQDIRAMLVPDGFTIHFNVEGGGIPLGDIDKLDNELPAFDHNASLGMKASIRFKFRYWQNNPEAKRHVDRRQQVKVRHGRKEGAPISLRAMAERVRSELVAEMHAIHHTATPMPYVLLDTPMFRNTSKLIL</sequence>